<dbReference type="SUPFAM" id="SSF56487">
    <property type="entry name" value="SRCR-like"/>
    <property type="match status" value="2"/>
</dbReference>
<proteinExistence type="predicted"/>
<dbReference type="Ensembl" id="ENSMZET00005032288.1">
    <property type="protein sequence ID" value="ENSMZEP00005031277.1"/>
    <property type="gene ID" value="ENSMZEG00005023317.1"/>
</dbReference>
<dbReference type="InterPro" id="IPR001190">
    <property type="entry name" value="SRCR"/>
</dbReference>
<sequence length="249" mass="26775">MSASLWKIKLDCVWSGSTLRECATPDNSYTALILTCLDSVRLLNGSSLCSGRLEVKSNQSWSSVCEADFDQQDAEVVCRELGCGPPSVLQGALYGEVEALAWSKEFQCGGHESALLDCRSSGSARNSCSPGKAVGLTCSDPVRLVGGASRCSGTLEVNYMRQWSPVDVSDWSLKGAASVCAHLDCGSAVSVRRTKATGFYPLTVRSDCVKSGSALRTCTTFMSSSFMIKLNCTGKHIISIQIIFFMWIE</sequence>
<dbReference type="PROSITE" id="PS50287">
    <property type="entry name" value="SRCR_2"/>
    <property type="match status" value="2"/>
</dbReference>
<evidence type="ECO:0000313" key="10">
    <source>
        <dbReference type="Proteomes" id="UP000265160"/>
    </source>
</evidence>
<evidence type="ECO:0000256" key="7">
    <source>
        <dbReference type="PROSITE-ProRule" id="PRU00196"/>
    </source>
</evidence>
<protein>
    <recommendedName>
        <fullName evidence="8">SRCR domain-containing protein</fullName>
    </recommendedName>
</protein>
<dbReference type="PANTHER" id="PTHR48071:SF15">
    <property type="entry name" value="SRCR DOMAIN-CONTAINING PROTEIN"/>
    <property type="match status" value="1"/>
</dbReference>
<dbReference type="FunFam" id="3.10.250.10:FF:000013">
    <property type="entry name" value="CD163 molecule like 1"/>
    <property type="match status" value="1"/>
</dbReference>
<keyword evidence="5 7" id="KW-1015">Disulfide bond</keyword>
<evidence type="ECO:0000256" key="5">
    <source>
        <dbReference type="ARBA" id="ARBA00023157"/>
    </source>
</evidence>
<reference evidence="9 10" key="1">
    <citation type="journal article" date="2014" name="Nature">
        <title>The genomic substrate for adaptive radiation in African cichlid fish.</title>
        <authorList>
            <person name="Brawand D."/>
            <person name="Wagner C.E."/>
            <person name="Li Y.I."/>
            <person name="Malinsky M."/>
            <person name="Keller I."/>
            <person name="Fan S."/>
            <person name="Simakov O."/>
            <person name="Ng A.Y."/>
            <person name="Lim Z.W."/>
            <person name="Bezault E."/>
            <person name="Turner-Maier J."/>
            <person name="Johnson J."/>
            <person name="Alcazar R."/>
            <person name="Noh H.J."/>
            <person name="Russell P."/>
            <person name="Aken B."/>
            <person name="Alfoldi J."/>
            <person name="Amemiya C."/>
            <person name="Azzouzi N."/>
            <person name="Baroiller J.F."/>
            <person name="Barloy-Hubler F."/>
            <person name="Berlin A."/>
            <person name="Bloomquist R."/>
            <person name="Carleton K.L."/>
            <person name="Conte M.A."/>
            <person name="D'Cotta H."/>
            <person name="Eshel O."/>
            <person name="Gaffney L."/>
            <person name="Galibert F."/>
            <person name="Gante H.F."/>
            <person name="Gnerre S."/>
            <person name="Greuter L."/>
            <person name="Guyon R."/>
            <person name="Haddad N.S."/>
            <person name="Haerty W."/>
            <person name="Harris R.M."/>
            <person name="Hofmann H.A."/>
            <person name="Hourlier T."/>
            <person name="Hulata G."/>
            <person name="Jaffe D.B."/>
            <person name="Lara M."/>
            <person name="Lee A.P."/>
            <person name="MacCallum I."/>
            <person name="Mwaiko S."/>
            <person name="Nikaido M."/>
            <person name="Nishihara H."/>
            <person name="Ozouf-Costaz C."/>
            <person name="Penman D.J."/>
            <person name="Przybylski D."/>
            <person name="Rakotomanga M."/>
            <person name="Renn S.C.P."/>
            <person name="Ribeiro F.J."/>
            <person name="Ron M."/>
            <person name="Salzburger W."/>
            <person name="Sanchez-Pulido L."/>
            <person name="Santos M.E."/>
            <person name="Searle S."/>
            <person name="Sharpe T."/>
            <person name="Swofford R."/>
            <person name="Tan F.J."/>
            <person name="Williams L."/>
            <person name="Young S."/>
            <person name="Yin S."/>
            <person name="Okada N."/>
            <person name="Kocher T.D."/>
            <person name="Miska E.A."/>
            <person name="Lander E.S."/>
            <person name="Venkatesh B."/>
            <person name="Fernald R.D."/>
            <person name="Meyer A."/>
            <person name="Ponting C.P."/>
            <person name="Streelman J.T."/>
            <person name="Lindblad-Toh K."/>
            <person name="Seehausen O."/>
            <person name="Di Palma F."/>
        </authorList>
    </citation>
    <scope>NUCLEOTIDE SEQUENCE</scope>
</reference>
<dbReference type="Gene3D" id="3.10.250.10">
    <property type="entry name" value="SRCR-like domain"/>
    <property type="match status" value="2"/>
</dbReference>
<reference evidence="9" key="3">
    <citation type="submission" date="2025-09" db="UniProtKB">
        <authorList>
            <consortium name="Ensembl"/>
        </authorList>
    </citation>
    <scope>IDENTIFICATION</scope>
</reference>
<name>A0A3P9DAZ4_9CICH</name>
<dbReference type="PANTHER" id="PTHR48071">
    <property type="entry name" value="SRCR DOMAIN-CONTAINING PROTEIN"/>
    <property type="match status" value="1"/>
</dbReference>
<keyword evidence="10" id="KW-1185">Reference proteome</keyword>
<evidence type="ECO:0000256" key="3">
    <source>
        <dbReference type="ARBA" id="ARBA00022729"/>
    </source>
</evidence>
<reference evidence="9" key="2">
    <citation type="submission" date="2025-08" db="UniProtKB">
        <authorList>
            <consortium name="Ensembl"/>
        </authorList>
    </citation>
    <scope>IDENTIFICATION</scope>
</reference>
<dbReference type="GO" id="GO:0031638">
    <property type="term" value="P:zymogen activation"/>
    <property type="evidence" value="ECO:0007669"/>
    <property type="project" value="TreeGrafter"/>
</dbReference>
<feature type="disulfide bond" evidence="7">
    <location>
        <begin position="208"/>
        <end position="218"/>
    </location>
</feature>
<feature type="domain" description="SRCR" evidence="8">
    <location>
        <begin position="142"/>
        <end position="245"/>
    </location>
</feature>
<dbReference type="PRINTS" id="PR00258">
    <property type="entry name" value="SPERACTRCPTR"/>
</dbReference>
<dbReference type="AlphaFoldDB" id="A0A3P9DAZ4"/>
<dbReference type="GeneTree" id="ENSGT00940000162139"/>
<evidence type="ECO:0000259" key="8">
    <source>
        <dbReference type="PROSITE" id="PS50287"/>
    </source>
</evidence>
<comment type="subcellular location">
    <subcellularLocation>
        <location evidence="1">Secreted</location>
    </subcellularLocation>
</comment>
<dbReference type="InterPro" id="IPR036772">
    <property type="entry name" value="SRCR-like_dom_sf"/>
</dbReference>
<dbReference type="Proteomes" id="UP000265160">
    <property type="component" value="LG7"/>
</dbReference>
<evidence type="ECO:0000313" key="9">
    <source>
        <dbReference type="Ensembl" id="ENSMZEP00005031277.1"/>
    </source>
</evidence>
<dbReference type="GO" id="GO:0005886">
    <property type="term" value="C:plasma membrane"/>
    <property type="evidence" value="ECO:0007669"/>
    <property type="project" value="TreeGrafter"/>
</dbReference>
<keyword evidence="4" id="KW-0677">Repeat</keyword>
<keyword evidence="2" id="KW-0964">Secreted</keyword>
<evidence type="ECO:0000256" key="2">
    <source>
        <dbReference type="ARBA" id="ARBA00022525"/>
    </source>
</evidence>
<feature type="domain" description="SRCR" evidence="8">
    <location>
        <begin position="40"/>
        <end position="139"/>
    </location>
</feature>
<evidence type="ECO:0000256" key="6">
    <source>
        <dbReference type="ARBA" id="ARBA00023180"/>
    </source>
</evidence>
<comment type="caution">
    <text evidence="7">Lacks conserved residue(s) required for the propagation of feature annotation.</text>
</comment>
<keyword evidence="3" id="KW-0732">Signal</keyword>
<dbReference type="Pfam" id="PF00530">
    <property type="entry name" value="SRCR"/>
    <property type="match status" value="2"/>
</dbReference>
<evidence type="ECO:0000256" key="4">
    <source>
        <dbReference type="ARBA" id="ARBA00022737"/>
    </source>
</evidence>
<dbReference type="GO" id="GO:0004252">
    <property type="term" value="F:serine-type endopeptidase activity"/>
    <property type="evidence" value="ECO:0007669"/>
    <property type="project" value="TreeGrafter"/>
</dbReference>
<dbReference type="SMART" id="SM00202">
    <property type="entry name" value="SR"/>
    <property type="match status" value="2"/>
</dbReference>
<dbReference type="GO" id="GO:0005615">
    <property type="term" value="C:extracellular space"/>
    <property type="evidence" value="ECO:0007669"/>
    <property type="project" value="TreeGrafter"/>
</dbReference>
<keyword evidence="6" id="KW-0325">Glycoprotein</keyword>
<evidence type="ECO:0000256" key="1">
    <source>
        <dbReference type="ARBA" id="ARBA00004613"/>
    </source>
</evidence>
<organism evidence="9 10">
    <name type="scientific">Maylandia zebra</name>
    <name type="common">zebra mbuna</name>
    <dbReference type="NCBI Taxonomy" id="106582"/>
    <lineage>
        <taxon>Eukaryota</taxon>
        <taxon>Metazoa</taxon>
        <taxon>Chordata</taxon>
        <taxon>Craniata</taxon>
        <taxon>Vertebrata</taxon>
        <taxon>Euteleostomi</taxon>
        <taxon>Actinopterygii</taxon>
        <taxon>Neopterygii</taxon>
        <taxon>Teleostei</taxon>
        <taxon>Neoteleostei</taxon>
        <taxon>Acanthomorphata</taxon>
        <taxon>Ovalentaria</taxon>
        <taxon>Cichlomorphae</taxon>
        <taxon>Cichliformes</taxon>
        <taxon>Cichlidae</taxon>
        <taxon>African cichlids</taxon>
        <taxon>Pseudocrenilabrinae</taxon>
        <taxon>Haplochromini</taxon>
        <taxon>Maylandia</taxon>
        <taxon>Maylandia zebra complex</taxon>
    </lineage>
</organism>
<feature type="disulfide bond" evidence="7">
    <location>
        <begin position="108"/>
        <end position="118"/>
    </location>
</feature>
<accession>A0A3P9DAZ4</accession>